<evidence type="ECO:0000313" key="2">
    <source>
        <dbReference type="EMBL" id="RCX03293.1"/>
    </source>
</evidence>
<keyword evidence="1" id="KW-0812">Transmembrane</keyword>
<dbReference type="AlphaFoldDB" id="A0A369A2B3"/>
<dbReference type="EMBL" id="QPJS01000003">
    <property type="protein sequence ID" value="RCX03293.1"/>
    <property type="molecule type" value="Genomic_DNA"/>
</dbReference>
<organism evidence="2 3">
    <name type="scientific">Schleiferia thermophila</name>
    <dbReference type="NCBI Taxonomy" id="884107"/>
    <lineage>
        <taxon>Bacteria</taxon>
        <taxon>Pseudomonadati</taxon>
        <taxon>Bacteroidota</taxon>
        <taxon>Flavobacteriia</taxon>
        <taxon>Flavobacteriales</taxon>
        <taxon>Schleiferiaceae</taxon>
        <taxon>Schleiferia</taxon>
    </lineage>
</organism>
<reference evidence="2 3" key="1">
    <citation type="submission" date="2018-07" db="EMBL/GenBank/DDBJ databases">
        <title>Genomic Encyclopedia of Type Strains, Phase IV (KMG-IV): sequencing the most valuable type-strain genomes for metagenomic binning, comparative biology and taxonomic classification.</title>
        <authorList>
            <person name="Goeker M."/>
        </authorList>
    </citation>
    <scope>NUCLEOTIDE SEQUENCE [LARGE SCALE GENOMIC DNA]</scope>
    <source>
        <strain evidence="2 3">DSM 21410</strain>
    </source>
</reference>
<keyword evidence="3" id="KW-1185">Reference proteome</keyword>
<dbReference type="Proteomes" id="UP000253517">
    <property type="component" value="Unassembled WGS sequence"/>
</dbReference>
<evidence type="ECO:0000313" key="3">
    <source>
        <dbReference type="Proteomes" id="UP000253517"/>
    </source>
</evidence>
<gene>
    <name evidence="2" type="ORF">DES35_103177</name>
</gene>
<evidence type="ECO:0000256" key="1">
    <source>
        <dbReference type="SAM" id="Phobius"/>
    </source>
</evidence>
<comment type="caution">
    <text evidence="2">The sequence shown here is derived from an EMBL/GenBank/DDBJ whole genome shotgun (WGS) entry which is preliminary data.</text>
</comment>
<name>A0A369A2B3_9FLAO</name>
<proteinExistence type="predicted"/>
<keyword evidence="1" id="KW-0472">Membrane</keyword>
<feature type="transmembrane region" description="Helical" evidence="1">
    <location>
        <begin position="6"/>
        <end position="27"/>
    </location>
</feature>
<feature type="transmembrane region" description="Helical" evidence="1">
    <location>
        <begin position="39"/>
        <end position="62"/>
    </location>
</feature>
<sequence length="65" mass="7523">MIGDNITTGHWIFAAVFMVLFVIYLAWSYQKDAPVHKTFFPSGSIYFLLGILTLIFLIFIFARVF</sequence>
<accession>A0A369A2B3</accession>
<keyword evidence="1" id="KW-1133">Transmembrane helix</keyword>
<protein>
    <submittedName>
        <fullName evidence="2">Uncharacterized protein</fullName>
    </submittedName>
</protein>